<comment type="subcellular location">
    <subcellularLocation>
        <location evidence="1">Membrane</location>
        <topology evidence="1">Multi-pass membrane protein</topology>
    </subcellularLocation>
</comment>
<name>A0A8C4SXT3_ERPCA</name>
<reference evidence="7" key="3">
    <citation type="submission" date="2025-09" db="UniProtKB">
        <authorList>
            <consortium name="Ensembl"/>
        </authorList>
    </citation>
    <scope>IDENTIFICATION</scope>
</reference>
<reference evidence="7" key="2">
    <citation type="submission" date="2025-08" db="UniProtKB">
        <authorList>
            <consortium name="Ensembl"/>
        </authorList>
    </citation>
    <scope>IDENTIFICATION</scope>
</reference>
<dbReference type="Pfam" id="PF15099">
    <property type="entry name" value="PIRT"/>
    <property type="match status" value="1"/>
</dbReference>
<dbReference type="PANTHER" id="PTHR16100:SF4">
    <property type="entry name" value="PHOSPHOINOSITIDE-INTERACTING PROTEIN"/>
    <property type="match status" value="1"/>
</dbReference>
<dbReference type="InterPro" id="IPR028068">
    <property type="entry name" value="PIRT"/>
</dbReference>
<dbReference type="Proteomes" id="UP000694620">
    <property type="component" value="Chromosome 11"/>
</dbReference>
<evidence type="ECO:0008006" key="9">
    <source>
        <dbReference type="Google" id="ProtNLM"/>
    </source>
</evidence>
<evidence type="ECO:0000313" key="7">
    <source>
        <dbReference type="Ensembl" id="ENSECRP00000023827.1"/>
    </source>
</evidence>
<feature type="compositionally biased region" description="Basic and acidic residues" evidence="5">
    <location>
        <begin position="1"/>
        <end position="14"/>
    </location>
</feature>
<keyword evidence="4 6" id="KW-0472">Membrane</keyword>
<feature type="region of interest" description="Disordered" evidence="5">
    <location>
        <begin position="1"/>
        <end position="31"/>
    </location>
</feature>
<evidence type="ECO:0000256" key="6">
    <source>
        <dbReference type="SAM" id="Phobius"/>
    </source>
</evidence>
<dbReference type="GO" id="GO:0044325">
    <property type="term" value="F:transmembrane transporter binding"/>
    <property type="evidence" value="ECO:0007669"/>
    <property type="project" value="TreeGrafter"/>
</dbReference>
<dbReference type="GO" id="GO:1902936">
    <property type="term" value="F:phosphatidylinositol bisphosphate binding"/>
    <property type="evidence" value="ECO:0007669"/>
    <property type="project" value="TreeGrafter"/>
</dbReference>
<evidence type="ECO:0000256" key="3">
    <source>
        <dbReference type="ARBA" id="ARBA00022989"/>
    </source>
</evidence>
<keyword evidence="2 6" id="KW-0812">Transmembrane</keyword>
<evidence type="ECO:0000256" key="2">
    <source>
        <dbReference type="ARBA" id="ARBA00022692"/>
    </source>
</evidence>
<feature type="transmembrane region" description="Helical" evidence="6">
    <location>
        <begin position="70"/>
        <end position="93"/>
    </location>
</feature>
<keyword evidence="8" id="KW-1185">Reference proteome</keyword>
<feature type="transmembrane region" description="Helical" evidence="6">
    <location>
        <begin position="43"/>
        <end position="64"/>
    </location>
</feature>
<evidence type="ECO:0000313" key="8">
    <source>
        <dbReference type="Proteomes" id="UP000694620"/>
    </source>
</evidence>
<dbReference type="AlphaFoldDB" id="A0A8C4SXT3"/>
<dbReference type="GO" id="GO:0005886">
    <property type="term" value="C:plasma membrane"/>
    <property type="evidence" value="ECO:0007669"/>
    <property type="project" value="TreeGrafter"/>
</dbReference>
<evidence type="ECO:0000256" key="4">
    <source>
        <dbReference type="ARBA" id="ARBA00023136"/>
    </source>
</evidence>
<accession>A0A8C4SXT3</accession>
<dbReference type="Ensembl" id="ENSECRT00000024350.1">
    <property type="protein sequence ID" value="ENSECRP00000023827.1"/>
    <property type="gene ID" value="ENSECRG00000016136.1"/>
</dbReference>
<proteinExistence type="predicted"/>
<organism evidence="7 8">
    <name type="scientific">Erpetoichthys calabaricus</name>
    <name type="common">Rope fish</name>
    <name type="synonym">Calamoichthys calabaricus</name>
    <dbReference type="NCBI Taxonomy" id="27687"/>
    <lineage>
        <taxon>Eukaryota</taxon>
        <taxon>Metazoa</taxon>
        <taxon>Chordata</taxon>
        <taxon>Craniata</taxon>
        <taxon>Vertebrata</taxon>
        <taxon>Euteleostomi</taxon>
        <taxon>Actinopterygii</taxon>
        <taxon>Polypteriformes</taxon>
        <taxon>Polypteridae</taxon>
        <taxon>Erpetoichthys</taxon>
    </lineage>
</organism>
<evidence type="ECO:0000256" key="1">
    <source>
        <dbReference type="ARBA" id="ARBA00004141"/>
    </source>
</evidence>
<keyword evidence="3 6" id="KW-1133">Transmembrane helix</keyword>
<dbReference type="PANTHER" id="PTHR16100">
    <property type="entry name" value="PHOSPHOINOSITIDE-INTERACTING PROTEIN FAMILY MEMBER"/>
    <property type="match status" value="1"/>
</dbReference>
<protein>
    <recommendedName>
        <fullName evidence="9">Phosphoinositide-interacting protein</fullName>
    </recommendedName>
</protein>
<evidence type="ECO:0000256" key="5">
    <source>
        <dbReference type="SAM" id="MobiDB-lite"/>
    </source>
</evidence>
<reference evidence="7" key="1">
    <citation type="submission" date="2021-06" db="EMBL/GenBank/DDBJ databases">
        <authorList>
            <consortium name="Wellcome Sanger Institute Data Sharing"/>
        </authorList>
    </citation>
    <scope>NUCLEOTIDE SEQUENCE [LARGE SCALE GENOMIC DNA]</scope>
</reference>
<sequence>MEGNSDAEHAKDEPVSPVRMALNPEGDLPNEEPSRWAYYHKPIIIMVIGGLLFGTGTVLAFLYFSKVGNVPYALGPICLSIGLMFLVTGLVWVPVIKQKIRHKGLIQKIFFHGLDFLLD</sequence>
<dbReference type="GeneTree" id="ENSGT01030000234862"/>